<dbReference type="RefSeq" id="WP_107865992.1">
    <property type="nucleotide sequence ID" value="NZ_QAON01000009.1"/>
</dbReference>
<dbReference type="InterPro" id="IPR025669">
    <property type="entry name" value="AAA_dom"/>
</dbReference>
<gene>
    <name evidence="21" type="ORF">C8N29_109102</name>
</gene>
<evidence type="ECO:0000256" key="15">
    <source>
        <dbReference type="ARBA" id="ARBA00051245"/>
    </source>
</evidence>
<dbReference type="NCBIfam" id="TIGR01007">
    <property type="entry name" value="eps_fam"/>
    <property type="match status" value="1"/>
</dbReference>
<dbReference type="Pfam" id="PF13614">
    <property type="entry name" value="AAA_31"/>
    <property type="match status" value="1"/>
</dbReference>
<dbReference type="EC" id="2.7.10.2" evidence="4"/>
<evidence type="ECO:0000256" key="7">
    <source>
        <dbReference type="ARBA" id="ARBA00022679"/>
    </source>
</evidence>
<feature type="coiled-coil region" evidence="16">
    <location>
        <begin position="287"/>
        <end position="314"/>
    </location>
</feature>
<feature type="domain" description="AAA" evidence="19">
    <location>
        <begin position="473"/>
        <end position="607"/>
    </location>
</feature>
<keyword evidence="12 17" id="KW-1133">Transmembrane helix</keyword>
<keyword evidence="14" id="KW-0829">Tyrosine-protein kinase</keyword>
<comment type="caution">
    <text evidence="21">The sequence shown here is derived from an EMBL/GenBank/DDBJ whole genome shotgun (WGS) entry which is preliminary data.</text>
</comment>
<evidence type="ECO:0000259" key="20">
    <source>
        <dbReference type="Pfam" id="PF13807"/>
    </source>
</evidence>
<dbReference type="GO" id="GO:0005886">
    <property type="term" value="C:plasma membrane"/>
    <property type="evidence" value="ECO:0007669"/>
    <property type="project" value="UniProtKB-SubCell"/>
</dbReference>
<reference evidence="21 22" key="1">
    <citation type="submission" date="2018-04" db="EMBL/GenBank/DDBJ databases">
        <title>Genomic Encyclopedia of Archaeal and Bacterial Type Strains, Phase II (KMG-II): from individual species to whole genera.</title>
        <authorList>
            <person name="Goeker M."/>
        </authorList>
    </citation>
    <scope>NUCLEOTIDE SEQUENCE [LARGE SCALE GENOMIC DNA]</scope>
    <source>
        <strain evidence="21 22">DSM 5822</strain>
    </source>
</reference>
<dbReference type="GO" id="GO:0042802">
    <property type="term" value="F:identical protein binding"/>
    <property type="evidence" value="ECO:0007669"/>
    <property type="project" value="UniProtKB-ARBA"/>
</dbReference>
<dbReference type="Pfam" id="PF02706">
    <property type="entry name" value="Wzz"/>
    <property type="match status" value="1"/>
</dbReference>
<evidence type="ECO:0000256" key="10">
    <source>
        <dbReference type="ARBA" id="ARBA00022777"/>
    </source>
</evidence>
<comment type="similarity">
    <text evidence="2">Belongs to the CpsD/CapB family.</text>
</comment>
<feature type="domain" description="Tyrosine-protein kinase G-rich" evidence="20">
    <location>
        <begin position="320"/>
        <end position="391"/>
    </location>
</feature>
<organism evidence="21 22">
    <name type="scientific">Agitococcus lubricus</name>
    <dbReference type="NCBI Taxonomy" id="1077255"/>
    <lineage>
        <taxon>Bacteria</taxon>
        <taxon>Pseudomonadati</taxon>
        <taxon>Pseudomonadota</taxon>
        <taxon>Gammaproteobacteria</taxon>
        <taxon>Moraxellales</taxon>
        <taxon>Moraxellaceae</taxon>
        <taxon>Agitococcus</taxon>
    </lineage>
</organism>
<keyword evidence="6" id="KW-0997">Cell inner membrane</keyword>
<evidence type="ECO:0000256" key="13">
    <source>
        <dbReference type="ARBA" id="ARBA00023136"/>
    </source>
</evidence>
<evidence type="ECO:0000259" key="18">
    <source>
        <dbReference type="Pfam" id="PF02706"/>
    </source>
</evidence>
<evidence type="ECO:0000256" key="8">
    <source>
        <dbReference type="ARBA" id="ARBA00022692"/>
    </source>
</evidence>
<evidence type="ECO:0000313" key="22">
    <source>
        <dbReference type="Proteomes" id="UP000244223"/>
    </source>
</evidence>
<evidence type="ECO:0000256" key="2">
    <source>
        <dbReference type="ARBA" id="ARBA00007316"/>
    </source>
</evidence>
<comment type="subcellular location">
    <subcellularLocation>
        <location evidence="1">Cell inner membrane</location>
        <topology evidence="1">Multi-pass membrane protein</topology>
    </subcellularLocation>
</comment>
<accession>A0A2T5IYJ6</accession>
<evidence type="ECO:0000256" key="4">
    <source>
        <dbReference type="ARBA" id="ARBA00011903"/>
    </source>
</evidence>
<dbReference type="OrthoDB" id="9794577at2"/>
<evidence type="ECO:0000256" key="17">
    <source>
        <dbReference type="SAM" id="Phobius"/>
    </source>
</evidence>
<comment type="catalytic activity">
    <reaction evidence="15">
        <text>L-tyrosyl-[protein] + ATP = O-phospho-L-tyrosyl-[protein] + ADP + H(+)</text>
        <dbReference type="Rhea" id="RHEA:10596"/>
        <dbReference type="Rhea" id="RHEA-COMP:10136"/>
        <dbReference type="Rhea" id="RHEA-COMP:20101"/>
        <dbReference type="ChEBI" id="CHEBI:15378"/>
        <dbReference type="ChEBI" id="CHEBI:30616"/>
        <dbReference type="ChEBI" id="CHEBI:46858"/>
        <dbReference type="ChEBI" id="CHEBI:61978"/>
        <dbReference type="ChEBI" id="CHEBI:456216"/>
        <dbReference type="EC" id="2.7.10.2"/>
    </reaction>
</comment>
<name>A0A2T5IYJ6_9GAMM</name>
<feature type="domain" description="Polysaccharide chain length determinant N-terminal" evidence="18">
    <location>
        <begin position="14"/>
        <end position="107"/>
    </location>
</feature>
<keyword evidence="7" id="KW-0808">Transferase</keyword>
<keyword evidence="11" id="KW-0067">ATP-binding</keyword>
<dbReference type="EMBL" id="QAON01000009">
    <property type="protein sequence ID" value="PTQ89079.1"/>
    <property type="molecule type" value="Genomic_DNA"/>
</dbReference>
<evidence type="ECO:0000256" key="16">
    <source>
        <dbReference type="SAM" id="Coils"/>
    </source>
</evidence>
<dbReference type="FunFam" id="3.40.50.300:FF:000527">
    <property type="entry name" value="Tyrosine-protein kinase etk"/>
    <property type="match status" value="1"/>
</dbReference>
<keyword evidence="9" id="KW-0547">Nucleotide-binding</keyword>
<dbReference type="AlphaFoldDB" id="A0A2T5IYJ6"/>
<dbReference type="PANTHER" id="PTHR32309:SF13">
    <property type="entry name" value="FERRIC ENTEROBACTIN TRANSPORT PROTEIN FEPE"/>
    <property type="match status" value="1"/>
</dbReference>
<evidence type="ECO:0000256" key="11">
    <source>
        <dbReference type="ARBA" id="ARBA00022840"/>
    </source>
</evidence>
<dbReference type="CDD" id="cd05387">
    <property type="entry name" value="BY-kinase"/>
    <property type="match status" value="1"/>
</dbReference>
<dbReference type="Pfam" id="PF13807">
    <property type="entry name" value="GNVR"/>
    <property type="match status" value="1"/>
</dbReference>
<evidence type="ECO:0000256" key="3">
    <source>
        <dbReference type="ARBA" id="ARBA00008883"/>
    </source>
</evidence>
<feature type="transmembrane region" description="Helical" evidence="17">
    <location>
        <begin position="28"/>
        <end position="47"/>
    </location>
</feature>
<dbReference type="PANTHER" id="PTHR32309">
    <property type="entry name" value="TYROSINE-PROTEIN KINASE"/>
    <property type="match status" value="1"/>
</dbReference>
<dbReference type="GO" id="GO:0005524">
    <property type="term" value="F:ATP binding"/>
    <property type="evidence" value="ECO:0007669"/>
    <property type="project" value="UniProtKB-KW"/>
</dbReference>
<comment type="similarity">
    <text evidence="3">Belongs to the etk/wzc family.</text>
</comment>
<feature type="transmembrane region" description="Helical" evidence="17">
    <location>
        <begin position="372"/>
        <end position="392"/>
    </location>
</feature>
<evidence type="ECO:0000313" key="21">
    <source>
        <dbReference type="EMBL" id="PTQ89079.1"/>
    </source>
</evidence>
<keyword evidence="22" id="KW-1185">Reference proteome</keyword>
<sequence>MEILDKNLSPQQEDSIDLRHYWNVVARFKWGIIGLAIAITVATAFVVSTVRPVYRATATLMIEQKQGKTLTSLDDVYGTDGGKEYYLQTQFEILKSRELATRVVTELNIANHPDYLPRSEAEKSWWQQIDWRQLLPRGHQSNPIPSDEEKLTLLVDRFMANLSIEPIRQTQLVKISFESHDRSLTAAVANAMAKTYINSQMEARITLTQQAAEWLSSRLGVLKSNVEVSEKKLQAYREENNLVDSGNNFGVLGLSAGQLQQTNQRLIEAQFKVAEISKRYGSKHPTLIQAELELNEAKKALEIAKADSLELSKKEFKFKELQREVETNRNLYDTFFARIKQANDSLELDTANARVIDKAVVPNAPTKPRKTLIIGISLVLSLLFGAALAFLLDYLDSTFKNAEDVEDKLGISMLGMVPLIKKRKKDTSAIYFLDSKQNGYAEAMRTVRTSVVLSGIDKPHKVVMLTSSVPSEGKSTSAINLAVALAQMERVLLIDGDMRKPTIAKVLGLPPNSPGLSNVVAGTSVLDDCILHVEDANIDVLTAGLVPPNPLELLSSQKFMDLIAKLSETYDRIVIDSPPTLLVSDSLVMSKAVDAVLYVIRSDTTAQNAARTGVNRLRAAKAPLIGVILNKVNMKRAAQYYGTYSSYYAYGDYVYGSSKKKD</sequence>
<dbReference type="InterPro" id="IPR050445">
    <property type="entry name" value="Bact_polysacc_biosynth/exp"/>
</dbReference>
<evidence type="ECO:0000256" key="1">
    <source>
        <dbReference type="ARBA" id="ARBA00004429"/>
    </source>
</evidence>
<dbReference type="InterPro" id="IPR027417">
    <property type="entry name" value="P-loop_NTPase"/>
</dbReference>
<protein>
    <recommendedName>
        <fullName evidence="4">non-specific protein-tyrosine kinase</fullName>
        <ecNumber evidence="4">2.7.10.2</ecNumber>
    </recommendedName>
</protein>
<proteinExistence type="inferred from homology"/>
<evidence type="ECO:0000256" key="6">
    <source>
        <dbReference type="ARBA" id="ARBA00022519"/>
    </source>
</evidence>
<dbReference type="InterPro" id="IPR003856">
    <property type="entry name" value="LPS_length_determ_N"/>
</dbReference>
<dbReference type="InterPro" id="IPR005702">
    <property type="entry name" value="Wzc-like_C"/>
</dbReference>
<dbReference type="GO" id="GO:0004715">
    <property type="term" value="F:non-membrane spanning protein tyrosine kinase activity"/>
    <property type="evidence" value="ECO:0007669"/>
    <property type="project" value="UniProtKB-EC"/>
</dbReference>
<dbReference type="SUPFAM" id="SSF52540">
    <property type="entry name" value="P-loop containing nucleoside triphosphate hydrolases"/>
    <property type="match status" value="1"/>
</dbReference>
<evidence type="ECO:0000256" key="9">
    <source>
        <dbReference type="ARBA" id="ARBA00022741"/>
    </source>
</evidence>
<keyword evidence="5" id="KW-1003">Cell membrane</keyword>
<keyword evidence="13 17" id="KW-0472">Membrane</keyword>
<dbReference type="Gene3D" id="3.40.50.300">
    <property type="entry name" value="P-loop containing nucleotide triphosphate hydrolases"/>
    <property type="match status" value="1"/>
</dbReference>
<evidence type="ECO:0000256" key="5">
    <source>
        <dbReference type="ARBA" id="ARBA00022475"/>
    </source>
</evidence>
<dbReference type="Proteomes" id="UP000244223">
    <property type="component" value="Unassembled WGS sequence"/>
</dbReference>
<keyword evidence="8 17" id="KW-0812">Transmembrane</keyword>
<keyword evidence="16" id="KW-0175">Coiled coil</keyword>
<evidence type="ECO:0000256" key="14">
    <source>
        <dbReference type="ARBA" id="ARBA00023137"/>
    </source>
</evidence>
<evidence type="ECO:0000259" key="19">
    <source>
        <dbReference type="Pfam" id="PF13614"/>
    </source>
</evidence>
<keyword evidence="10" id="KW-0418">Kinase</keyword>
<dbReference type="InterPro" id="IPR032807">
    <property type="entry name" value="GNVR"/>
</dbReference>
<evidence type="ECO:0000256" key="12">
    <source>
        <dbReference type="ARBA" id="ARBA00022989"/>
    </source>
</evidence>